<proteinExistence type="predicted"/>
<feature type="transmembrane region" description="Helical" evidence="7">
    <location>
        <begin position="98"/>
        <end position="121"/>
    </location>
</feature>
<evidence type="ECO:0000256" key="7">
    <source>
        <dbReference type="SAM" id="Phobius"/>
    </source>
</evidence>
<dbReference type="OrthoDB" id="440755at2759"/>
<name>C1MN41_MICPC</name>
<feature type="transmembrane region" description="Helical" evidence="7">
    <location>
        <begin position="352"/>
        <end position="373"/>
    </location>
</feature>
<dbReference type="Proteomes" id="UP000001876">
    <property type="component" value="Unassembled WGS sequence"/>
</dbReference>
<feature type="transmembrane region" description="Helical" evidence="7">
    <location>
        <begin position="127"/>
        <end position="148"/>
    </location>
</feature>
<evidence type="ECO:0000256" key="6">
    <source>
        <dbReference type="SAM" id="MobiDB-lite"/>
    </source>
</evidence>
<feature type="transmembrane region" description="Helical" evidence="7">
    <location>
        <begin position="184"/>
        <end position="202"/>
    </location>
</feature>
<reference evidence="9 10" key="1">
    <citation type="journal article" date="2009" name="Science">
        <title>Green evolution and dynamic adaptations revealed by genomes of the marine picoeukaryotes Micromonas.</title>
        <authorList>
            <person name="Worden A.Z."/>
            <person name="Lee J.H."/>
            <person name="Mock T."/>
            <person name="Rouze P."/>
            <person name="Simmons M.P."/>
            <person name="Aerts A.L."/>
            <person name="Allen A.E."/>
            <person name="Cuvelier M.L."/>
            <person name="Derelle E."/>
            <person name="Everett M.V."/>
            <person name="Foulon E."/>
            <person name="Grimwood J."/>
            <person name="Gundlach H."/>
            <person name="Henrissat B."/>
            <person name="Napoli C."/>
            <person name="McDonald S.M."/>
            <person name="Parker M.S."/>
            <person name="Rombauts S."/>
            <person name="Salamov A."/>
            <person name="Von Dassow P."/>
            <person name="Badger J.H."/>
            <person name="Coutinho P.M."/>
            <person name="Demir E."/>
            <person name="Dubchak I."/>
            <person name="Gentemann C."/>
            <person name="Eikrem W."/>
            <person name="Gready J.E."/>
            <person name="John U."/>
            <person name="Lanier W."/>
            <person name="Lindquist E.A."/>
            <person name="Lucas S."/>
            <person name="Mayer K.F."/>
            <person name="Moreau H."/>
            <person name="Not F."/>
            <person name="Otillar R."/>
            <person name="Panaud O."/>
            <person name="Pangilinan J."/>
            <person name="Paulsen I."/>
            <person name="Piegu B."/>
            <person name="Poliakov A."/>
            <person name="Robbens S."/>
            <person name="Schmutz J."/>
            <person name="Toulza E."/>
            <person name="Wyss T."/>
            <person name="Zelensky A."/>
            <person name="Zhou K."/>
            <person name="Armbrust E.V."/>
            <person name="Bhattacharya D."/>
            <person name="Goodenough U.W."/>
            <person name="Van de Peer Y."/>
            <person name="Grigoriev I.V."/>
        </authorList>
    </citation>
    <scope>NUCLEOTIDE SEQUENCE [LARGE SCALE GENOMIC DNA]</scope>
    <source>
        <strain evidence="9 10">CCMP1545</strain>
    </source>
</reference>
<keyword evidence="5 7" id="KW-0472">Membrane</keyword>
<dbReference type="GO" id="GO:0022857">
    <property type="term" value="F:transmembrane transporter activity"/>
    <property type="evidence" value="ECO:0007669"/>
    <property type="project" value="InterPro"/>
</dbReference>
<dbReference type="OMA" id="IVEMDYG"/>
<evidence type="ECO:0000313" key="9">
    <source>
        <dbReference type="EMBL" id="EEH58685.1"/>
    </source>
</evidence>
<evidence type="ECO:0000313" key="10">
    <source>
        <dbReference type="Proteomes" id="UP000001876"/>
    </source>
</evidence>
<feature type="region of interest" description="Disordered" evidence="6">
    <location>
        <begin position="487"/>
        <end position="523"/>
    </location>
</feature>
<dbReference type="InterPro" id="IPR020846">
    <property type="entry name" value="MFS_dom"/>
</dbReference>
<dbReference type="GeneID" id="9682479"/>
<comment type="subcellular location">
    <subcellularLocation>
        <location evidence="1">Cell membrane</location>
        <topology evidence="1">Multi-pass membrane protein</topology>
    </subcellularLocation>
</comment>
<dbReference type="GO" id="GO:0005886">
    <property type="term" value="C:plasma membrane"/>
    <property type="evidence" value="ECO:0007669"/>
    <property type="project" value="UniProtKB-SubCell"/>
</dbReference>
<evidence type="ECO:0000259" key="8">
    <source>
        <dbReference type="PROSITE" id="PS50850"/>
    </source>
</evidence>
<dbReference type="eggNOG" id="ENOG502QTPT">
    <property type="taxonomic scope" value="Eukaryota"/>
</dbReference>
<evidence type="ECO:0000256" key="2">
    <source>
        <dbReference type="ARBA" id="ARBA00022475"/>
    </source>
</evidence>
<evidence type="ECO:0000256" key="5">
    <source>
        <dbReference type="ARBA" id="ARBA00023136"/>
    </source>
</evidence>
<evidence type="ECO:0000256" key="1">
    <source>
        <dbReference type="ARBA" id="ARBA00004651"/>
    </source>
</evidence>
<gene>
    <name evidence="9" type="ORF">MICPUCDRAFT_15669</name>
</gene>
<dbReference type="EMBL" id="GG663737">
    <property type="protein sequence ID" value="EEH58685.1"/>
    <property type="molecule type" value="Genomic_DNA"/>
</dbReference>
<keyword evidence="3 7" id="KW-0812">Transmembrane</keyword>
<accession>C1MN41</accession>
<keyword evidence="4 7" id="KW-1133">Transmembrane helix</keyword>
<feature type="transmembrane region" description="Helical" evidence="7">
    <location>
        <begin position="282"/>
        <end position="305"/>
    </location>
</feature>
<feature type="compositionally biased region" description="Polar residues" evidence="6">
    <location>
        <begin position="514"/>
        <end position="523"/>
    </location>
</feature>
<evidence type="ECO:0000256" key="4">
    <source>
        <dbReference type="ARBA" id="ARBA00022989"/>
    </source>
</evidence>
<dbReference type="InterPro" id="IPR050189">
    <property type="entry name" value="MFS_Efflux_Transporters"/>
</dbReference>
<dbReference type="Pfam" id="PF07690">
    <property type="entry name" value="MFS_1"/>
    <property type="match status" value="1"/>
</dbReference>
<dbReference type="KEGG" id="mpp:MICPUCDRAFT_15669"/>
<protein>
    <submittedName>
        <fullName evidence="9">Major facilitator superfamily</fullName>
    </submittedName>
</protein>
<dbReference type="AlphaFoldDB" id="C1MN41"/>
<keyword evidence="2" id="KW-1003">Cell membrane</keyword>
<evidence type="ECO:0000256" key="3">
    <source>
        <dbReference type="ARBA" id="ARBA00022692"/>
    </source>
</evidence>
<organism evidence="10">
    <name type="scientific">Micromonas pusilla (strain CCMP1545)</name>
    <name type="common">Picoplanktonic green alga</name>
    <dbReference type="NCBI Taxonomy" id="564608"/>
    <lineage>
        <taxon>Eukaryota</taxon>
        <taxon>Viridiplantae</taxon>
        <taxon>Chlorophyta</taxon>
        <taxon>Mamiellophyceae</taxon>
        <taxon>Mamiellales</taxon>
        <taxon>Mamiellaceae</taxon>
        <taxon>Micromonas</taxon>
    </lineage>
</organism>
<dbReference type="PROSITE" id="PS50850">
    <property type="entry name" value="MFS"/>
    <property type="match status" value="1"/>
</dbReference>
<feature type="compositionally biased region" description="Gly residues" evidence="6">
    <location>
        <begin position="214"/>
        <end position="230"/>
    </location>
</feature>
<sequence length="523" mass="56274">MARVVSKRPRDRSLFASPLAECADPTSFLLLCAAVFCIFADQNLLAPNLSAIADDLGFDERERDAKLGGQISVAFFLLGLPACLVIGVLTDVARRKDLLVMTVVLGQGPCALAGFVTSFWQLFVLRALTGVAVGGALPLAFSIAGDLFPPTARSHASGTVGLVMHAGVIFGQGVSGYAGPIFGWRAPFVLVAIPGLCVAWLVDKYAVEPRRGGSDGGGASPSASPGGGGTATRLAREWIRKSANVWRRRTNALGFTQGIPGTVPWSVINVFMNDYLANEKGLGVQLATTLMMTFSAGCAFGTILGGWLGQRLYNERGWYMTAAMGAFAVAGIFPWLYLIESNDYAPFDARRFGFKLIVAFVGGNLAAVTGVNVRAMAVNVNPPYERGTAFSWFNLTDDLGKGFGPVMSAALIAWLGREAAFKLGICFWLPCGVMCAACGWSMRCVVLPEVLPYSIDYTAVTRFSPIPRFQQYAHAYVADRDPFRLTEERRPPSSARTRRGRRRRLSCTDPRGIASSTSRRGCR</sequence>
<dbReference type="RefSeq" id="XP_003057040.1">
    <property type="nucleotide sequence ID" value="XM_003056994.1"/>
</dbReference>
<feature type="transmembrane region" description="Helical" evidence="7">
    <location>
        <begin position="67"/>
        <end position="89"/>
    </location>
</feature>
<dbReference type="PANTHER" id="PTHR43124">
    <property type="entry name" value="PURINE EFFLUX PUMP PBUE"/>
    <property type="match status" value="1"/>
</dbReference>
<feature type="domain" description="Major facilitator superfamily (MFS) profile" evidence="8">
    <location>
        <begin position="27"/>
        <end position="449"/>
    </location>
</feature>
<feature type="region of interest" description="Disordered" evidence="6">
    <location>
        <begin position="211"/>
        <end position="231"/>
    </location>
</feature>
<dbReference type="Gene3D" id="1.20.1250.20">
    <property type="entry name" value="MFS general substrate transporter like domains"/>
    <property type="match status" value="1"/>
</dbReference>
<dbReference type="InterPro" id="IPR036259">
    <property type="entry name" value="MFS_trans_sf"/>
</dbReference>
<dbReference type="PANTHER" id="PTHR43124:SF3">
    <property type="entry name" value="CHLORAMPHENICOL EFFLUX PUMP RV0191"/>
    <property type="match status" value="1"/>
</dbReference>
<keyword evidence="10" id="KW-1185">Reference proteome</keyword>
<dbReference type="InterPro" id="IPR011701">
    <property type="entry name" value="MFS"/>
</dbReference>
<feature type="transmembrane region" description="Helical" evidence="7">
    <location>
        <begin position="317"/>
        <end position="340"/>
    </location>
</feature>
<feature type="compositionally biased region" description="Basic residues" evidence="6">
    <location>
        <begin position="496"/>
        <end position="505"/>
    </location>
</feature>
<dbReference type="SUPFAM" id="SSF103473">
    <property type="entry name" value="MFS general substrate transporter"/>
    <property type="match status" value="1"/>
</dbReference>